<evidence type="ECO:0000259" key="2">
    <source>
        <dbReference type="PROSITE" id="PS50056"/>
    </source>
</evidence>
<comment type="similarity">
    <text evidence="1">Belongs to the protein-tyrosine phosphatase family.</text>
</comment>
<evidence type="ECO:0000313" key="4">
    <source>
        <dbReference type="Proteomes" id="UP000640274"/>
    </source>
</evidence>
<dbReference type="Gene3D" id="3.90.190.10">
    <property type="entry name" value="Protein tyrosine phosphatase superfamily"/>
    <property type="match status" value="1"/>
</dbReference>
<evidence type="ECO:0000313" key="3">
    <source>
        <dbReference type="EMBL" id="MBJ6360038.1"/>
    </source>
</evidence>
<dbReference type="InterPro" id="IPR026893">
    <property type="entry name" value="Tyr/Ser_Pase_IphP-type"/>
</dbReference>
<dbReference type="PANTHER" id="PTHR31126:SF1">
    <property type="entry name" value="TYROSINE SPECIFIC PROTEIN PHOSPHATASES DOMAIN-CONTAINING PROTEIN"/>
    <property type="match status" value="1"/>
</dbReference>
<accession>A0A934MNN8</accession>
<organism evidence="3 4">
    <name type="scientific">Paenibacillus roseus</name>
    <dbReference type="NCBI Taxonomy" id="2798579"/>
    <lineage>
        <taxon>Bacteria</taxon>
        <taxon>Bacillati</taxon>
        <taxon>Bacillota</taxon>
        <taxon>Bacilli</taxon>
        <taxon>Bacillales</taxon>
        <taxon>Paenibacillaceae</taxon>
        <taxon>Paenibacillus</taxon>
    </lineage>
</organism>
<feature type="domain" description="Tyrosine specific protein phosphatases" evidence="2">
    <location>
        <begin position="125"/>
        <end position="165"/>
    </location>
</feature>
<protein>
    <submittedName>
        <fullName evidence="3">Tyrosine-protein phosphatase</fullName>
    </submittedName>
</protein>
<dbReference type="RefSeq" id="WP_199017565.1">
    <property type="nucleotide sequence ID" value="NZ_JAELUP010000004.1"/>
</dbReference>
<dbReference type="InterPro" id="IPR029021">
    <property type="entry name" value="Prot-tyrosine_phosphatase-like"/>
</dbReference>
<dbReference type="SUPFAM" id="SSF52799">
    <property type="entry name" value="(Phosphotyrosine protein) phosphatases II"/>
    <property type="match status" value="1"/>
</dbReference>
<comment type="caution">
    <text evidence="3">The sequence shown here is derived from an EMBL/GenBank/DDBJ whole genome shotgun (WGS) entry which is preliminary data.</text>
</comment>
<dbReference type="EMBL" id="JAELUP010000004">
    <property type="protein sequence ID" value="MBJ6360038.1"/>
    <property type="molecule type" value="Genomic_DNA"/>
</dbReference>
<sequence>MLPNHQHWYDIESRANFRELGGYCTIEGKVIKRGLLFRSGELSVLNENDLELLKGLSLHYMIDLRTESEQQQKPTPDVGATIISLPALGGTVNPQEMFAHLKNMGEAANQGSLLLGAYKQFISSQEAVDAYKRFFDLLIAADGKPLLWHCTAGKDRTGFAAAILLHVLGVPYSIIKDDYLRSNQNRIEANKKWIAVIKQVIGDTEELQLIAEMMKVEPKYLDTAFEEAAKQYGSLDLYIEQALSLTPEKQALLKSIYLN</sequence>
<dbReference type="InterPro" id="IPR000387">
    <property type="entry name" value="Tyr_Pase_dom"/>
</dbReference>
<gene>
    <name evidence="3" type="ORF">JFN88_01720</name>
</gene>
<name>A0A934MNN8_9BACL</name>
<dbReference type="AlphaFoldDB" id="A0A934MNN8"/>
<dbReference type="PROSITE" id="PS50056">
    <property type="entry name" value="TYR_PHOSPHATASE_2"/>
    <property type="match status" value="1"/>
</dbReference>
<keyword evidence="4" id="KW-1185">Reference proteome</keyword>
<dbReference type="GO" id="GO:0004721">
    <property type="term" value="F:phosphoprotein phosphatase activity"/>
    <property type="evidence" value="ECO:0007669"/>
    <property type="project" value="InterPro"/>
</dbReference>
<dbReference type="Proteomes" id="UP000640274">
    <property type="component" value="Unassembled WGS sequence"/>
</dbReference>
<reference evidence="3" key="1">
    <citation type="submission" date="2020-12" db="EMBL/GenBank/DDBJ databases">
        <authorList>
            <person name="Huq M.A."/>
        </authorList>
    </citation>
    <scope>NUCLEOTIDE SEQUENCE</scope>
    <source>
        <strain evidence="3">MAHUQ-46</strain>
    </source>
</reference>
<dbReference type="PANTHER" id="PTHR31126">
    <property type="entry name" value="TYROSINE-PROTEIN PHOSPHATASE"/>
    <property type="match status" value="1"/>
</dbReference>
<evidence type="ECO:0000256" key="1">
    <source>
        <dbReference type="ARBA" id="ARBA00009580"/>
    </source>
</evidence>
<dbReference type="Pfam" id="PF13350">
    <property type="entry name" value="Y_phosphatase3"/>
    <property type="match status" value="1"/>
</dbReference>
<proteinExistence type="inferred from homology"/>